<evidence type="ECO:0000313" key="1">
    <source>
        <dbReference type="EMBL" id="GHO86917.1"/>
    </source>
</evidence>
<evidence type="ECO:0008006" key="3">
    <source>
        <dbReference type="Google" id="ProtNLM"/>
    </source>
</evidence>
<dbReference type="Gene3D" id="3.90.226.10">
    <property type="entry name" value="2-enoyl-CoA Hydratase, Chain A, domain 1"/>
    <property type="match status" value="1"/>
</dbReference>
<name>A0ABQ3VM00_9CHLR</name>
<sequence>MSDIHVRQRNGILWLILDRHPRNMLTAAMLEQLSAALLKARNKPPRLIVLTGMGEEAFSAGLDLPDDSIAHNQTLLDTAHTIELSLEALQAQGIPTVALIKGASWGAGCELAILCGTIFAREDTTLLLPSRGHSLFPRALTEVLPALVGKAEAEHLLERSEPLNAADAMQLGLVHQILTPRRFLQDAEELLTMLISVA</sequence>
<dbReference type="InterPro" id="IPR001753">
    <property type="entry name" value="Enoyl-CoA_hydra/iso"/>
</dbReference>
<accession>A0ABQ3VM00</accession>
<comment type="caution">
    <text evidence="1">The sequence shown here is derived from an EMBL/GenBank/DDBJ whole genome shotgun (WGS) entry which is preliminary data.</text>
</comment>
<protein>
    <recommendedName>
        <fullName evidence="3">Enoyl-CoA hydratase</fullName>
    </recommendedName>
</protein>
<evidence type="ECO:0000313" key="2">
    <source>
        <dbReference type="Proteomes" id="UP000635565"/>
    </source>
</evidence>
<dbReference type="Pfam" id="PF00378">
    <property type="entry name" value="ECH_1"/>
    <property type="match status" value="1"/>
</dbReference>
<dbReference type="SUPFAM" id="SSF52096">
    <property type="entry name" value="ClpP/crotonase"/>
    <property type="match status" value="1"/>
</dbReference>
<dbReference type="InterPro" id="IPR029045">
    <property type="entry name" value="ClpP/crotonase-like_dom_sf"/>
</dbReference>
<keyword evidence="2" id="KW-1185">Reference proteome</keyword>
<dbReference type="Proteomes" id="UP000635565">
    <property type="component" value="Unassembled WGS sequence"/>
</dbReference>
<dbReference type="EMBL" id="BNJJ01000014">
    <property type="protein sequence ID" value="GHO86917.1"/>
    <property type="molecule type" value="Genomic_DNA"/>
</dbReference>
<reference evidence="1 2" key="1">
    <citation type="journal article" date="2021" name="Int. J. Syst. Evol. Microbiol.">
        <title>Reticulibacter mediterranei gen. nov., sp. nov., within the new family Reticulibacteraceae fam. nov., and Ktedonospora formicarum gen. nov., sp. nov., Ktedonobacter robiniae sp. nov., Dictyobacter formicarum sp. nov. and Dictyobacter arantiisoli sp. nov., belonging to the class Ktedonobacteria.</title>
        <authorList>
            <person name="Yabe S."/>
            <person name="Zheng Y."/>
            <person name="Wang C.M."/>
            <person name="Sakai Y."/>
            <person name="Abe K."/>
            <person name="Yokota A."/>
            <person name="Donadio S."/>
            <person name="Cavaletti L."/>
            <person name="Monciardini P."/>
        </authorList>
    </citation>
    <scope>NUCLEOTIDE SEQUENCE [LARGE SCALE GENOMIC DNA]</scope>
    <source>
        <strain evidence="1 2">SOSP1-9</strain>
    </source>
</reference>
<dbReference type="CDD" id="cd06558">
    <property type="entry name" value="crotonase-like"/>
    <property type="match status" value="1"/>
</dbReference>
<organism evidence="1 2">
    <name type="scientific">Dictyobacter formicarum</name>
    <dbReference type="NCBI Taxonomy" id="2778368"/>
    <lineage>
        <taxon>Bacteria</taxon>
        <taxon>Bacillati</taxon>
        <taxon>Chloroflexota</taxon>
        <taxon>Ktedonobacteria</taxon>
        <taxon>Ktedonobacterales</taxon>
        <taxon>Dictyobacteraceae</taxon>
        <taxon>Dictyobacter</taxon>
    </lineage>
</organism>
<gene>
    <name evidence="1" type="ORF">KSZ_49230</name>
</gene>
<dbReference type="PANTHER" id="PTHR11941">
    <property type="entry name" value="ENOYL-COA HYDRATASE-RELATED"/>
    <property type="match status" value="1"/>
</dbReference>
<proteinExistence type="predicted"/>
<dbReference type="PANTHER" id="PTHR11941:SF54">
    <property type="entry name" value="ENOYL-COA HYDRATASE, MITOCHONDRIAL"/>
    <property type="match status" value="1"/>
</dbReference>
<dbReference type="RefSeq" id="WP_201364521.1">
    <property type="nucleotide sequence ID" value="NZ_BNJJ01000014.1"/>
</dbReference>